<dbReference type="AlphaFoldDB" id="A0A813Y4W4"/>
<dbReference type="GO" id="GO:0000139">
    <property type="term" value="C:Golgi membrane"/>
    <property type="evidence" value="ECO:0007669"/>
    <property type="project" value="InterPro"/>
</dbReference>
<evidence type="ECO:0000313" key="2">
    <source>
        <dbReference type="EMBL" id="CAF0875624.1"/>
    </source>
</evidence>
<proteinExistence type="predicted"/>
<keyword evidence="4" id="KW-1185">Reference proteome</keyword>
<evidence type="ECO:0000256" key="1">
    <source>
        <dbReference type="SAM" id="Phobius"/>
    </source>
</evidence>
<dbReference type="PANTHER" id="PTHR31410:SF1">
    <property type="entry name" value="POST-GPI ATTACHMENT TO PROTEINS FACTOR 4"/>
    <property type="match status" value="1"/>
</dbReference>
<protein>
    <submittedName>
        <fullName evidence="2">Uncharacterized protein</fullName>
    </submittedName>
</protein>
<dbReference type="EMBL" id="CAJNOQ010001194">
    <property type="protein sequence ID" value="CAF0875624.1"/>
    <property type="molecule type" value="Genomic_DNA"/>
</dbReference>
<dbReference type="PANTHER" id="PTHR31410">
    <property type="entry name" value="TRANSMEMBRANE PROTEIN 246"/>
    <property type="match status" value="1"/>
</dbReference>
<dbReference type="EMBL" id="CAJOBC010001194">
    <property type="protein sequence ID" value="CAF3662538.1"/>
    <property type="molecule type" value="Genomic_DNA"/>
</dbReference>
<reference evidence="2" key="1">
    <citation type="submission" date="2021-02" db="EMBL/GenBank/DDBJ databases">
        <authorList>
            <person name="Nowell W R."/>
        </authorList>
    </citation>
    <scope>NUCLEOTIDE SEQUENCE</scope>
</reference>
<evidence type="ECO:0000313" key="4">
    <source>
        <dbReference type="Proteomes" id="UP000663829"/>
    </source>
</evidence>
<dbReference type="OrthoDB" id="2016523at2759"/>
<evidence type="ECO:0000313" key="3">
    <source>
        <dbReference type="EMBL" id="CAF3662538.1"/>
    </source>
</evidence>
<keyword evidence="1" id="KW-0812">Transmembrane</keyword>
<dbReference type="Proteomes" id="UP000681722">
    <property type="component" value="Unassembled WGS sequence"/>
</dbReference>
<dbReference type="GO" id="GO:0016757">
    <property type="term" value="F:glycosyltransferase activity"/>
    <property type="evidence" value="ECO:0007669"/>
    <property type="project" value="InterPro"/>
</dbReference>
<feature type="transmembrane region" description="Helical" evidence="1">
    <location>
        <begin position="333"/>
        <end position="351"/>
    </location>
</feature>
<keyword evidence="1" id="KW-1133">Transmembrane helix</keyword>
<dbReference type="Proteomes" id="UP000663829">
    <property type="component" value="Unassembled WGS sequence"/>
</dbReference>
<dbReference type="InterPro" id="IPR029675">
    <property type="entry name" value="PGAP4"/>
</dbReference>
<comment type="caution">
    <text evidence="2">The sequence shown here is derived from an EMBL/GenBank/DDBJ whole genome shotgun (WGS) entry which is preliminary data.</text>
</comment>
<dbReference type="GO" id="GO:0006506">
    <property type="term" value="P:GPI anchor biosynthetic process"/>
    <property type="evidence" value="ECO:0007669"/>
    <property type="project" value="InterPro"/>
</dbReference>
<feature type="transmembrane region" description="Helical" evidence="1">
    <location>
        <begin position="271"/>
        <end position="296"/>
    </location>
</feature>
<organism evidence="2 4">
    <name type="scientific">Didymodactylos carnosus</name>
    <dbReference type="NCBI Taxonomy" id="1234261"/>
    <lineage>
        <taxon>Eukaryota</taxon>
        <taxon>Metazoa</taxon>
        <taxon>Spiralia</taxon>
        <taxon>Gnathifera</taxon>
        <taxon>Rotifera</taxon>
        <taxon>Eurotatoria</taxon>
        <taxon>Bdelloidea</taxon>
        <taxon>Philodinida</taxon>
        <taxon>Philodinidae</taxon>
        <taxon>Didymodactylos</taxon>
    </lineage>
</organism>
<name>A0A813Y4W4_9BILA</name>
<keyword evidence="1" id="KW-0472">Membrane</keyword>
<sequence>MFILIITGFVSYNIEFGLLYNLKNIRSETPSIIRYRQQLIEKQKKEQSDAYNWLEHLYNQSSTSKLFRRNQSIFYDYMNKSVSISSDYSILDYNKTMATTTKAIQEDMIVITILFTSNGNNRHEGKFYIGQTLKTLLEQYDDPRIIVTVCETSHYNDGQQQPISDETKLIRKFVPLYIVHTQAIHTRSLNIKLNEFEREKQAYLKCLKANFDLFPSVNYVLFLQDDAKPIEKFFLRTLLYLIDQRFKQWKEKPAFLKIYHPRWLLDYLKHLSFYIIVQLFSMSLLLTFIIYTYLYYRYYSLKPNNVFSKIYYYLENKKGFTLIWHVLFSNEKINYFLYYFLLITTVLFLLNHSNVSWSWRRLHPSLYAIYQTPSCCLPAVIYFRQTYSYVYDYLYKTQCNEKYAIDTAFDNLPQYYNYKLRTLVLEPNLIHHIGLYSRLRQSYINPYLID</sequence>
<accession>A0A813Y4W4</accession>
<gene>
    <name evidence="2" type="ORF">GPM918_LOCUS7335</name>
    <name evidence="3" type="ORF">SRO942_LOCUS7335</name>
</gene>